<evidence type="ECO:0000313" key="5">
    <source>
        <dbReference type="EMBL" id="MBB4077914.1"/>
    </source>
</evidence>
<feature type="signal peptide" evidence="3">
    <location>
        <begin position="1"/>
        <end position="21"/>
    </location>
</feature>
<dbReference type="AlphaFoldDB" id="A0A840DXH5"/>
<protein>
    <submittedName>
        <fullName evidence="5">Outer membrane protein OmpA-like peptidoglycan-associated protein</fullName>
    </submittedName>
</protein>
<feature type="chain" id="PRO_5033009355" evidence="3">
    <location>
        <begin position="22"/>
        <end position="313"/>
    </location>
</feature>
<sequence length="313" mass="34928">MKITFAILCFGIFLTACIPKAQYETLATERDYYRNQALTSDSLSAALTLAVRDSTRREADLDKEQLRTIENLTATNLNLERTLRELRGRYDDMLQQNSLLVAGNESDIATLQEDLSLRSAELSKQEASLRQRRLELDARERQLSGLSTQRGLQGTNPVDPVSDAVLLTDRLYDELQQLLIATVDDGYTLVRNSGSTLALTLSDSLLFDPNQEISLEGQRILRKLTATLRNYPRADYRVIGHAESTDGQVLRAYEESFARSARIAVVFTKFGLDGARILPAGLGIYGTENVAELGGGRPERRTRLLISFPADRP</sequence>
<dbReference type="GO" id="GO:0016020">
    <property type="term" value="C:membrane"/>
    <property type="evidence" value="ECO:0007669"/>
    <property type="project" value="UniProtKB-UniRule"/>
</dbReference>
<evidence type="ECO:0000259" key="4">
    <source>
        <dbReference type="PROSITE" id="PS51123"/>
    </source>
</evidence>
<comment type="caution">
    <text evidence="5">The sequence shown here is derived from an EMBL/GenBank/DDBJ whole genome shotgun (WGS) entry which is preliminary data.</text>
</comment>
<dbReference type="Proteomes" id="UP000576209">
    <property type="component" value="Unassembled WGS sequence"/>
</dbReference>
<organism evidence="5 6">
    <name type="scientific">Neolewinella aquimaris</name>
    <dbReference type="NCBI Taxonomy" id="1835722"/>
    <lineage>
        <taxon>Bacteria</taxon>
        <taxon>Pseudomonadati</taxon>
        <taxon>Bacteroidota</taxon>
        <taxon>Saprospiria</taxon>
        <taxon>Saprospirales</taxon>
        <taxon>Lewinellaceae</taxon>
        <taxon>Neolewinella</taxon>
    </lineage>
</organism>
<keyword evidence="1" id="KW-0472">Membrane</keyword>
<dbReference type="PROSITE" id="PS51257">
    <property type="entry name" value="PROKAR_LIPOPROTEIN"/>
    <property type="match status" value="1"/>
</dbReference>
<reference evidence="5 6" key="1">
    <citation type="submission" date="2020-08" db="EMBL/GenBank/DDBJ databases">
        <title>Genomic Encyclopedia of Type Strains, Phase IV (KMG-IV): sequencing the most valuable type-strain genomes for metagenomic binning, comparative biology and taxonomic classification.</title>
        <authorList>
            <person name="Goeker M."/>
        </authorList>
    </citation>
    <scope>NUCLEOTIDE SEQUENCE [LARGE SCALE GENOMIC DNA]</scope>
    <source>
        <strain evidence="5 6">DSM 105137</strain>
    </source>
</reference>
<evidence type="ECO:0000256" key="2">
    <source>
        <dbReference type="SAM" id="Coils"/>
    </source>
</evidence>
<keyword evidence="6" id="KW-1185">Reference proteome</keyword>
<dbReference type="SUPFAM" id="SSF103088">
    <property type="entry name" value="OmpA-like"/>
    <property type="match status" value="1"/>
</dbReference>
<gene>
    <name evidence="5" type="ORF">GGR28_000515</name>
</gene>
<dbReference type="Gene3D" id="3.30.1330.60">
    <property type="entry name" value="OmpA-like domain"/>
    <property type="match status" value="1"/>
</dbReference>
<evidence type="ECO:0000256" key="1">
    <source>
        <dbReference type="PROSITE-ProRule" id="PRU00473"/>
    </source>
</evidence>
<keyword evidence="3" id="KW-0732">Signal</keyword>
<feature type="coiled-coil region" evidence="2">
    <location>
        <begin position="69"/>
        <end position="96"/>
    </location>
</feature>
<dbReference type="RefSeq" id="WP_183494151.1">
    <property type="nucleotide sequence ID" value="NZ_JACIFF010000001.1"/>
</dbReference>
<proteinExistence type="predicted"/>
<dbReference type="EMBL" id="JACIFF010000001">
    <property type="protein sequence ID" value="MBB4077914.1"/>
    <property type="molecule type" value="Genomic_DNA"/>
</dbReference>
<feature type="domain" description="OmpA-like" evidence="4">
    <location>
        <begin position="194"/>
        <end position="310"/>
    </location>
</feature>
<evidence type="ECO:0000256" key="3">
    <source>
        <dbReference type="SAM" id="SignalP"/>
    </source>
</evidence>
<dbReference type="PROSITE" id="PS51123">
    <property type="entry name" value="OMPA_2"/>
    <property type="match status" value="1"/>
</dbReference>
<accession>A0A840DXH5</accession>
<name>A0A840DXH5_9BACT</name>
<keyword evidence="2" id="KW-0175">Coiled coil</keyword>
<evidence type="ECO:0000313" key="6">
    <source>
        <dbReference type="Proteomes" id="UP000576209"/>
    </source>
</evidence>
<dbReference type="InterPro" id="IPR036737">
    <property type="entry name" value="OmpA-like_sf"/>
</dbReference>
<dbReference type="InterPro" id="IPR006665">
    <property type="entry name" value="OmpA-like"/>
</dbReference>